<feature type="region of interest" description="Disordered" evidence="6">
    <location>
        <begin position="90"/>
        <end position="176"/>
    </location>
</feature>
<dbReference type="EMBL" id="JAPDRN010000042">
    <property type="protein sequence ID" value="KAJ9633888.1"/>
    <property type="molecule type" value="Genomic_DNA"/>
</dbReference>
<dbReference type="SMART" id="SM00066">
    <property type="entry name" value="GAL4"/>
    <property type="match status" value="1"/>
</dbReference>
<dbReference type="SUPFAM" id="SSF57701">
    <property type="entry name" value="Zn2/Cys6 DNA-binding domain"/>
    <property type="match status" value="1"/>
</dbReference>
<keyword evidence="5" id="KW-0539">Nucleus</keyword>
<comment type="caution">
    <text evidence="8">The sequence shown here is derived from an EMBL/GenBank/DDBJ whole genome shotgun (WGS) entry which is preliminary data.</text>
</comment>
<dbReference type="PROSITE" id="PS50048">
    <property type="entry name" value="ZN2_CY6_FUNGAL_2"/>
    <property type="match status" value="1"/>
</dbReference>
<keyword evidence="2" id="KW-0805">Transcription regulation</keyword>
<protein>
    <recommendedName>
        <fullName evidence="7">Zn(2)-C6 fungal-type domain-containing protein</fullName>
    </recommendedName>
</protein>
<dbReference type="Gene3D" id="4.10.240.10">
    <property type="entry name" value="Zn(2)-C6 fungal-type DNA-binding domain"/>
    <property type="match status" value="1"/>
</dbReference>
<dbReference type="CDD" id="cd00067">
    <property type="entry name" value="GAL4"/>
    <property type="match status" value="1"/>
</dbReference>
<feature type="domain" description="Zn(2)-C6 fungal-type" evidence="7">
    <location>
        <begin position="25"/>
        <end position="57"/>
    </location>
</feature>
<evidence type="ECO:0000256" key="3">
    <source>
        <dbReference type="ARBA" id="ARBA00023125"/>
    </source>
</evidence>
<feature type="region of interest" description="Disordered" evidence="6">
    <location>
        <begin position="722"/>
        <end position="747"/>
    </location>
</feature>
<name>A0AA39CXQ8_9EURO</name>
<accession>A0AA39CXQ8</accession>
<dbReference type="PROSITE" id="PS00463">
    <property type="entry name" value="ZN2_CY6_FUNGAL_1"/>
    <property type="match status" value="1"/>
</dbReference>
<keyword evidence="4" id="KW-0804">Transcription</keyword>
<reference evidence="8" key="1">
    <citation type="submission" date="2022-10" db="EMBL/GenBank/DDBJ databases">
        <title>Culturing micro-colonial fungi from biological soil crusts in the Mojave desert and describing Neophaeococcomyces mojavensis, and introducing the new genera and species Taxawa tesnikishii.</title>
        <authorList>
            <person name="Kurbessoian T."/>
            <person name="Stajich J.E."/>
        </authorList>
    </citation>
    <scope>NUCLEOTIDE SEQUENCE</scope>
    <source>
        <strain evidence="8">TK_35</strain>
    </source>
</reference>
<evidence type="ECO:0000313" key="9">
    <source>
        <dbReference type="Proteomes" id="UP001172681"/>
    </source>
</evidence>
<keyword evidence="3" id="KW-0238">DNA-binding</keyword>
<dbReference type="SMART" id="SM00906">
    <property type="entry name" value="Fungal_trans"/>
    <property type="match status" value="1"/>
</dbReference>
<dbReference type="GO" id="GO:0006351">
    <property type="term" value="P:DNA-templated transcription"/>
    <property type="evidence" value="ECO:0007669"/>
    <property type="project" value="InterPro"/>
</dbReference>
<dbReference type="InterPro" id="IPR007219">
    <property type="entry name" value="XnlR_reg_dom"/>
</dbReference>
<evidence type="ECO:0000256" key="4">
    <source>
        <dbReference type="ARBA" id="ARBA00023163"/>
    </source>
</evidence>
<dbReference type="InterPro" id="IPR036864">
    <property type="entry name" value="Zn2-C6_fun-type_DNA-bd_sf"/>
</dbReference>
<dbReference type="PANTHER" id="PTHR47840">
    <property type="entry name" value="ZN(II)2CYS6 TRANSCRIPTION FACTOR (EUROFUNG)-RELATED"/>
    <property type="match status" value="1"/>
</dbReference>
<evidence type="ECO:0000256" key="6">
    <source>
        <dbReference type="SAM" id="MobiDB-lite"/>
    </source>
</evidence>
<feature type="compositionally biased region" description="Polar residues" evidence="6">
    <location>
        <begin position="161"/>
        <end position="176"/>
    </location>
</feature>
<dbReference type="Pfam" id="PF00172">
    <property type="entry name" value="Zn_clus"/>
    <property type="match status" value="1"/>
</dbReference>
<gene>
    <name evidence="8" type="ORF">H2204_006674</name>
</gene>
<dbReference type="GO" id="GO:0000981">
    <property type="term" value="F:DNA-binding transcription factor activity, RNA polymerase II-specific"/>
    <property type="evidence" value="ECO:0007669"/>
    <property type="project" value="InterPro"/>
</dbReference>
<dbReference type="PANTHER" id="PTHR47840:SF1">
    <property type="entry name" value="ZN(II)2CYS6 TRANSCRIPTION FACTOR (EUROFUNG)"/>
    <property type="match status" value="1"/>
</dbReference>
<dbReference type="Proteomes" id="UP001172681">
    <property type="component" value="Unassembled WGS sequence"/>
</dbReference>
<proteinExistence type="predicted"/>
<evidence type="ECO:0000259" key="7">
    <source>
        <dbReference type="PROSITE" id="PS50048"/>
    </source>
</evidence>
<dbReference type="GO" id="GO:0008270">
    <property type="term" value="F:zinc ion binding"/>
    <property type="evidence" value="ECO:0007669"/>
    <property type="project" value="InterPro"/>
</dbReference>
<keyword evidence="9" id="KW-1185">Reference proteome</keyword>
<evidence type="ECO:0000256" key="5">
    <source>
        <dbReference type="ARBA" id="ARBA00023242"/>
    </source>
</evidence>
<feature type="compositionally biased region" description="Acidic residues" evidence="6">
    <location>
        <begin position="734"/>
        <end position="743"/>
    </location>
</feature>
<keyword evidence="1" id="KW-0479">Metal-binding</keyword>
<dbReference type="GO" id="GO:0003677">
    <property type="term" value="F:DNA binding"/>
    <property type="evidence" value="ECO:0007669"/>
    <property type="project" value="UniProtKB-KW"/>
</dbReference>
<organism evidence="8 9">
    <name type="scientific">Knufia peltigerae</name>
    <dbReference type="NCBI Taxonomy" id="1002370"/>
    <lineage>
        <taxon>Eukaryota</taxon>
        <taxon>Fungi</taxon>
        <taxon>Dikarya</taxon>
        <taxon>Ascomycota</taxon>
        <taxon>Pezizomycotina</taxon>
        <taxon>Eurotiomycetes</taxon>
        <taxon>Chaetothyriomycetidae</taxon>
        <taxon>Chaetothyriales</taxon>
        <taxon>Trichomeriaceae</taxon>
        <taxon>Knufia</taxon>
    </lineage>
</organism>
<evidence type="ECO:0000256" key="1">
    <source>
        <dbReference type="ARBA" id="ARBA00022723"/>
    </source>
</evidence>
<evidence type="ECO:0000256" key="2">
    <source>
        <dbReference type="ARBA" id="ARBA00023015"/>
    </source>
</evidence>
<dbReference type="AlphaFoldDB" id="A0AA39CXQ8"/>
<evidence type="ECO:0000313" key="8">
    <source>
        <dbReference type="EMBL" id="KAJ9633888.1"/>
    </source>
</evidence>
<dbReference type="InterPro" id="IPR001138">
    <property type="entry name" value="Zn2Cys6_DnaBD"/>
</dbReference>
<dbReference type="CDD" id="cd12148">
    <property type="entry name" value="fungal_TF_MHR"/>
    <property type="match status" value="1"/>
</dbReference>
<sequence>MNAEQRYESIEVEAKRKRLRKGTHSCWECKRRKVRCTFASPADSTCITCQRRGTRCVGQDVPEEECPVEDGATGSMERVEALLNKLVKTIDHTTTTENRPRRQSVEAQASRSDNDPRSSASRQPQPAAPPTVATRESSSVVSHLRTTRNINAHLPPPSYRTPDSQPSPISQMSASRTSSLNQISQALLAAFPSQSDIDILLKDDGGICTICPQISSMFSGKDGGGGMIREHTGNAVKVAGPHVHPVLLAKHMLTLSALLMSFPPHERIPGVMEHHHGIMMRLADTAINLVTTNEELLGSVESLECVLLEGQHHSNCGNIRRAWLAHRRALMVAQLYGVNRLNGPTPKRLDPEPSNSSMQTLWTHVIYVDRFVSLMLGLPPGNTDFNPETHAPPTAGKPRENLESLHAVVSVKIFQRNQLTPSQQVVIDTLDIDKELRKTAESLPANFWRPPEFTEMQENTNEALKETMRVRDHVTHFSLLNQLHLPYLLCPNVGVNEYSRTSCTYASREILSRFIIFRTLRKLSSCCRLADFLAVVAGITLVLAHIDSHRLARSGNNALIHQRLGDRATVEKALEKVEVISRPNDDMMTAKCADVLRRLLRIEADAAQWHEEGGTIGNAQGAEGGHGDTKNALFITGPYCGTFKVSNFGIEFLSGLENTLHSSDGFMLGGIGMIHVVDDGDDGITNEQELPTAGFPMFDNNVTPPFTNDQPHTVVVEDTQVPSTTDALPSDDFMMQDDDDDDNPNSNNMYPGVTTTGMMNEWTIPGLDSTFFDSLMMMQTDTDTQIGGIDNGGPSAAGADWDRSVNVPPTVNRTAMYLASQPPVL</sequence>